<reference evidence="1 2" key="1">
    <citation type="journal article" date="2019" name="Nat. Ecol. Evol.">
        <title>Megaphylogeny resolves global patterns of mushroom evolution.</title>
        <authorList>
            <person name="Varga T."/>
            <person name="Krizsan K."/>
            <person name="Foldi C."/>
            <person name="Dima B."/>
            <person name="Sanchez-Garcia M."/>
            <person name="Sanchez-Ramirez S."/>
            <person name="Szollosi G.J."/>
            <person name="Szarkandi J.G."/>
            <person name="Papp V."/>
            <person name="Albert L."/>
            <person name="Andreopoulos W."/>
            <person name="Angelini C."/>
            <person name="Antonin V."/>
            <person name="Barry K.W."/>
            <person name="Bougher N.L."/>
            <person name="Buchanan P."/>
            <person name="Buyck B."/>
            <person name="Bense V."/>
            <person name="Catcheside P."/>
            <person name="Chovatia M."/>
            <person name="Cooper J."/>
            <person name="Damon W."/>
            <person name="Desjardin D."/>
            <person name="Finy P."/>
            <person name="Geml J."/>
            <person name="Haridas S."/>
            <person name="Hughes K."/>
            <person name="Justo A."/>
            <person name="Karasinski D."/>
            <person name="Kautmanova I."/>
            <person name="Kiss B."/>
            <person name="Kocsube S."/>
            <person name="Kotiranta H."/>
            <person name="LaButti K.M."/>
            <person name="Lechner B.E."/>
            <person name="Liimatainen K."/>
            <person name="Lipzen A."/>
            <person name="Lukacs Z."/>
            <person name="Mihaltcheva S."/>
            <person name="Morgado L.N."/>
            <person name="Niskanen T."/>
            <person name="Noordeloos M.E."/>
            <person name="Ohm R.A."/>
            <person name="Ortiz-Santana B."/>
            <person name="Ovrebo C."/>
            <person name="Racz N."/>
            <person name="Riley R."/>
            <person name="Savchenko A."/>
            <person name="Shiryaev A."/>
            <person name="Soop K."/>
            <person name="Spirin V."/>
            <person name="Szebenyi C."/>
            <person name="Tomsovsky M."/>
            <person name="Tulloss R.E."/>
            <person name="Uehling J."/>
            <person name="Grigoriev I.V."/>
            <person name="Vagvolgyi C."/>
            <person name="Papp T."/>
            <person name="Martin F.M."/>
            <person name="Miettinen O."/>
            <person name="Hibbett D.S."/>
            <person name="Nagy L.G."/>
        </authorList>
    </citation>
    <scope>NUCLEOTIDE SEQUENCE [LARGE SCALE GENOMIC DNA]</scope>
    <source>
        <strain evidence="1 2">CBS 121175</strain>
    </source>
</reference>
<keyword evidence="2" id="KW-1185">Reference proteome</keyword>
<proteinExistence type="predicted"/>
<dbReference type="EMBL" id="ML210328">
    <property type="protein sequence ID" value="TFK19724.1"/>
    <property type="molecule type" value="Genomic_DNA"/>
</dbReference>
<protein>
    <submittedName>
        <fullName evidence="1">Uncharacterized protein</fullName>
    </submittedName>
</protein>
<evidence type="ECO:0000313" key="1">
    <source>
        <dbReference type="EMBL" id="TFK19724.1"/>
    </source>
</evidence>
<dbReference type="Proteomes" id="UP000307440">
    <property type="component" value="Unassembled WGS sequence"/>
</dbReference>
<dbReference type="AlphaFoldDB" id="A0A5C3KI49"/>
<organism evidence="1 2">
    <name type="scientific">Coprinopsis marcescibilis</name>
    <name type="common">Agaric fungus</name>
    <name type="synonym">Psathyrella marcescibilis</name>
    <dbReference type="NCBI Taxonomy" id="230819"/>
    <lineage>
        <taxon>Eukaryota</taxon>
        <taxon>Fungi</taxon>
        <taxon>Dikarya</taxon>
        <taxon>Basidiomycota</taxon>
        <taxon>Agaricomycotina</taxon>
        <taxon>Agaricomycetes</taxon>
        <taxon>Agaricomycetidae</taxon>
        <taxon>Agaricales</taxon>
        <taxon>Agaricineae</taxon>
        <taxon>Psathyrellaceae</taxon>
        <taxon>Coprinopsis</taxon>
    </lineage>
</organism>
<name>A0A5C3KI49_COPMA</name>
<evidence type="ECO:0000313" key="2">
    <source>
        <dbReference type="Proteomes" id="UP000307440"/>
    </source>
</evidence>
<sequence length="256" mass="29702">MPPNASTHILFALRGIPYKNRDVKMDSTHRDYPAVTRQTQNDRDRLLQMLDFIKSQQGPTLRPERFKFTWKVQEFPQGTFPGKLRPEAQPRMLYGAYKISNDTMNEIARATPSLQSFSFTDQAFYNCSVWRAKLPAHKRKDVPRAWSCQQQPTPEGQDFDLNAPRDVCFLVKGVDYRAESQTKDPSDPHYSYLHTESSEDMDTLDRFLRVIKDEGGPSLERKDFKYGCALGPNLATMQSQERVFMAYKMRPGIRYV</sequence>
<accession>A0A5C3KI49</accession>
<gene>
    <name evidence="1" type="ORF">FA15DRAFT_674192</name>
</gene>